<evidence type="ECO:0000313" key="3">
    <source>
        <dbReference type="EMBL" id="VFJ98110.1"/>
    </source>
</evidence>
<sequence>MWMIIEDKAGDKALLFHVRGDRAAGVAGWLESRVSHPGIAAFLSFAPPDGGSITPSRKFAGLKPATIH</sequence>
<dbReference type="AlphaFoldDB" id="A0A450UZX3"/>
<name>A0A450UZX3_9GAMM</name>
<evidence type="ECO:0000313" key="1">
    <source>
        <dbReference type="EMBL" id="VFJ90111.1"/>
    </source>
</evidence>
<gene>
    <name evidence="1" type="ORF">BECKH772A_GA0070896_1001923</name>
    <name evidence="2" type="ORF">BECKH772B_GA0070898_1001723</name>
    <name evidence="3" type="ORF">BECKH772C_GA0070978_1001823</name>
</gene>
<evidence type="ECO:0000313" key="2">
    <source>
        <dbReference type="EMBL" id="VFJ91411.1"/>
    </source>
</evidence>
<protein>
    <submittedName>
        <fullName evidence="3">Uncharacterized protein</fullName>
    </submittedName>
</protein>
<dbReference type="EMBL" id="CAADFI010000017">
    <property type="protein sequence ID" value="VFJ91411.1"/>
    <property type="molecule type" value="Genomic_DNA"/>
</dbReference>
<accession>A0A450UZX3</accession>
<dbReference type="EMBL" id="CAADFJ010000018">
    <property type="protein sequence ID" value="VFJ98110.1"/>
    <property type="molecule type" value="Genomic_DNA"/>
</dbReference>
<dbReference type="EMBL" id="CAADFG010000019">
    <property type="protein sequence ID" value="VFJ90111.1"/>
    <property type="molecule type" value="Genomic_DNA"/>
</dbReference>
<reference evidence="3" key="1">
    <citation type="submission" date="2019-02" db="EMBL/GenBank/DDBJ databases">
        <authorList>
            <person name="Gruber-Vodicka R. H."/>
            <person name="Seah K. B. B."/>
        </authorList>
    </citation>
    <scope>NUCLEOTIDE SEQUENCE</scope>
    <source>
        <strain evidence="3">BECK_SA2B12</strain>
        <strain evidence="1">BECK_SA2B15</strain>
        <strain evidence="2">BECK_SA2B20</strain>
    </source>
</reference>
<organism evidence="3">
    <name type="scientific">Candidatus Kentrum eta</name>
    <dbReference type="NCBI Taxonomy" id="2126337"/>
    <lineage>
        <taxon>Bacteria</taxon>
        <taxon>Pseudomonadati</taxon>
        <taxon>Pseudomonadota</taxon>
        <taxon>Gammaproteobacteria</taxon>
        <taxon>Candidatus Kentrum</taxon>
    </lineage>
</organism>
<proteinExistence type="predicted"/>